<accession>A0A5J4JEC2</accession>
<dbReference type="InterPro" id="IPR029057">
    <property type="entry name" value="PRTase-like"/>
</dbReference>
<evidence type="ECO:0000259" key="2">
    <source>
        <dbReference type="Pfam" id="PF00156"/>
    </source>
</evidence>
<dbReference type="EMBL" id="BKZQ01000001">
    <property type="protein sequence ID" value="GER68770.1"/>
    <property type="molecule type" value="Genomic_DNA"/>
</dbReference>
<evidence type="ECO:0000313" key="3">
    <source>
        <dbReference type="EMBL" id="GER68770.1"/>
    </source>
</evidence>
<dbReference type="InterPro" id="IPR051910">
    <property type="entry name" value="ComF/GntX_DNA_util-trans"/>
</dbReference>
<dbReference type="InterPro" id="IPR000836">
    <property type="entry name" value="PRTase_dom"/>
</dbReference>
<dbReference type="PANTHER" id="PTHR47505">
    <property type="entry name" value="DNA UTILIZATION PROTEIN YHGH"/>
    <property type="match status" value="1"/>
</dbReference>
<evidence type="ECO:0000313" key="4">
    <source>
        <dbReference type="Proteomes" id="UP000391919"/>
    </source>
</evidence>
<dbReference type="Gene3D" id="3.40.50.2020">
    <property type="match status" value="1"/>
</dbReference>
<dbReference type="Proteomes" id="UP000391919">
    <property type="component" value="Unassembled WGS sequence"/>
</dbReference>
<sequence>MSEYCLFCHQPLHSRLSWRALIFPQRESPLCEDCRARLEKIAPPVCQKCCRPLAKLDPAYVQGNICLDCAKWEKDPEWAGVLEENISIYAYNNFCKEVFTRFKFRGDYILAAIFADGIRQASASCDFDLIVPVPLSAERLSDRLFNQAEALARAAGLTPTPLLRRTHTEKQSKKTRQERIRQSQFFHVEKTAPIEGRTILLIDDIYTTGSTVHHAARALREAGAEKVYSLTAARG</sequence>
<evidence type="ECO:0000256" key="1">
    <source>
        <dbReference type="ARBA" id="ARBA00008007"/>
    </source>
</evidence>
<dbReference type="RefSeq" id="WP_151705779.1">
    <property type="nucleotide sequence ID" value="NZ_BKZQ01000001.1"/>
</dbReference>
<comment type="caution">
    <text evidence="3">The sequence shown here is derived from an EMBL/GenBank/DDBJ whole genome shotgun (WGS) entry which is preliminary data.</text>
</comment>
<dbReference type="SUPFAM" id="SSF53271">
    <property type="entry name" value="PRTase-like"/>
    <property type="match status" value="1"/>
</dbReference>
<dbReference type="Pfam" id="PF00156">
    <property type="entry name" value="Pribosyltran"/>
    <property type="match status" value="1"/>
</dbReference>
<reference evidence="3 4" key="1">
    <citation type="submission" date="2019-09" db="EMBL/GenBank/DDBJ databases">
        <title>Draft genome sequence of Bacillus sp. JC-7.</title>
        <authorList>
            <person name="Tanaka N."/>
            <person name="Shiwa Y."/>
            <person name="Fujita N."/>
            <person name="Tanasupawat S."/>
        </authorList>
    </citation>
    <scope>NUCLEOTIDE SEQUENCE [LARGE SCALE GENOMIC DNA]</scope>
    <source>
        <strain evidence="3 4">JC-7</strain>
    </source>
</reference>
<feature type="domain" description="Phosphoribosyltransferase" evidence="2">
    <location>
        <begin position="129"/>
        <end position="232"/>
    </location>
</feature>
<keyword evidence="4" id="KW-1185">Reference proteome</keyword>
<dbReference type="PANTHER" id="PTHR47505:SF1">
    <property type="entry name" value="DNA UTILIZATION PROTEIN YHGH"/>
    <property type="match status" value="1"/>
</dbReference>
<organism evidence="3 4">
    <name type="scientific">Weizmannia acidilactici</name>
    <dbReference type="NCBI Taxonomy" id="2607726"/>
    <lineage>
        <taxon>Bacteria</taxon>
        <taxon>Bacillati</taxon>
        <taxon>Bacillota</taxon>
        <taxon>Bacilli</taxon>
        <taxon>Bacillales</taxon>
        <taxon>Bacillaceae</taxon>
        <taxon>Heyndrickxia</taxon>
    </lineage>
</organism>
<dbReference type="CDD" id="cd06223">
    <property type="entry name" value="PRTases_typeI"/>
    <property type="match status" value="1"/>
</dbReference>
<name>A0A5J4JEC2_9BACI</name>
<gene>
    <name evidence="3" type="ORF">BpJC7_00730</name>
</gene>
<dbReference type="AlphaFoldDB" id="A0A5J4JEC2"/>
<proteinExistence type="inferred from homology"/>
<protein>
    <submittedName>
        <fullName evidence="3">Amidophosphoribosyltransferase</fullName>
    </submittedName>
</protein>
<comment type="similarity">
    <text evidence="1">Belongs to the ComF/GntX family.</text>
</comment>